<protein>
    <recommendedName>
        <fullName evidence="4">BZIP domain-containing protein</fullName>
    </recommendedName>
</protein>
<dbReference type="GO" id="GO:0001228">
    <property type="term" value="F:DNA-binding transcription activator activity, RNA polymerase II-specific"/>
    <property type="evidence" value="ECO:0007669"/>
    <property type="project" value="TreeGrafter"/>
</dbReference>
<evidence type="ECO:0000256" key="1">
    <source>
        <dbReference type="ARBA" id="ARBA00004123"/>
    </source>
</evidence>
<dbReference type="OrthoDB" id="2117904at2759"/>
<dbReference type="AlphaFoldDB" id="A0A1Y2C0G4"/>
<dbReference type="InterPro" id="IPR050936">
    <property type="entry name" value="AP-1-like"/>
</dbReference>
<accession>A0A1Y2C0G4</accession>
<dbReference type="CDD" id="cd14688">
    <property type="entry name" value="bZIP_YAP"/>
    <property type="match status" value="1"/>
</dbReference>
<dbReference type="EMBL" id="MCGO01000035">
    <property type="protein sequence ID" value="ORY40466.1"/>
    <property type="molecule type" value="Genomic_DNA"/>
</dbReference>
<comment type="subcellular location">
    <subcellularLocation>
        <location evidence="1">Nucleus</location>
    </subcellularLocation>
</comment>
<feature type="region of interest" description="Disordered" evidence="3">
    <location>
        <begin position="1"/>
        <end position="65"/>
    </location>
</feature>
<organism evidence="5 6">
    <name type="scientific">Rhizoclosmatium globosum</name>
    <dbReference type="NCBI Taxonomy" id="329046"/>
    <lineage>
        <taxon>Eukaryota</taxon>
        <taxon>Fungi</taxon>
        <taxon>Fungi incertae sedis</taxon>
        <taxon>Chytridiomycota</taxon>
        <taxon>Chytridiomycota incertae sedis</taxon>
        <taxon>Chytridiomycetes</taxon>
        <taxon>Chytridiales</taxon>
        <taxon>Chytriomycetaceae</taxon>
        <taxon>Rhizoclosmatium</taxon>
    </lineage>
</organism>
<dbReference type="GO" id="GO:0000976">
    <property type="term" value="F:transcription cis-regulatory region binding"/>
    <property type="evidence" value="ECO:0007669"/>
    <property type="project" value="InterPro"/>
</dbReference>
<gene>
    <name evidence="5" type="ORF">BCR33DRAFT_366169</name>
</gene>
<evidence type="ECO:0000313" key="5">
    <source>
        <dbReference type="EMBL" id="ORY40466.1"/>
    </source>
</evidence>
<dbReference type="SUPFAM" id="SSF57959">
    <property type="entry name" value="Leucine zipper domain"/>
    <property type="match status" value="1"/>
</dbReference>
<evidence type="ECO:0000259" key="4">
    <source>
        <dbReference type="Pfam" id="PF00170"/>
    </source>
</evidence>
<proteinExistence type="predicted"/>
<dbReference type="InterPro" id="IPR004827">
    <property type="entry name" value="bZIP"/>
</dbReference>
<feature type="region of interest" description="Disordered" evidence="3">
    <location>
        <begin position="85"/>
        <end position="105"/>
    </location>
</feature>
<evidence type="ECO:0000256" key="3">
    <source>
        <dbReference type="SAM" id="MobiDB-lite"/>
    </source>
</evidence>
<keyword evidence="6" id="KW-1185">Reference proteome</keyword>
<feature type="compositionally biased region" description="Polar residues" evidence="3">
    <location>
        <begin position="86"/>
        <end position="97"/>
    </location>
</feature>
<dbReference type="Proteomes" id="UP000193642">
    <property type="component" value="Unassembled WGS sequence"/>
</dbReference>
<keyword evidence="2" id="KW-0539">Nucleus</keyword>
<dbReference type="PANTHER" id="PTHR40621:SF6">
    <property type="entry name" value="AP-1-LIKE TRANSCRIPTION FACTOR YAP1-RELATED"/>
    <property type="match status" value="1"/>
</dbReference>
<evidence type="ECO:0000313" key="6">
    <source>
        <dbReference type="Proteomes" id="UP000193642"/>
    </source>
</evidence>
<dbReference type="GO" id="GO:0090575">
    <property type="term" value="C:RNA polymerase II transcription regulator complex"/>
    <property type="evidence" value="ECO:0007669"/>
    <property type="project" value="TreeGrafter"/>
</dbReference>
<evidence type="ECO:0000256" key="2">
    <source>
        <dbReference type="ARBA" id="ARBA00023242"/>
    </source>
</evidence>
<dbReference type="InterPro" id="IPR046347">
    <property type="entry name" value="bZIP_sf"/>
</dbReference>
<dbReference type="Pfam" id="PF00170">
    <property type="entry name" value="bZIP_1"/>
    <property type="match status" value="1"/>
</dbReference>
<dbReference type="Gene3D" id="1.20.5.170">
    <property type="match status" value="1"/>
</dbReference>
<dbReference type="PANTHER" id="PTHR40621">
    <property type="entry name" value="TRANSCRIPTION FACTOR KAPC-RELATED"/>
    <property type="match status" value="1"/>
</dbReference>
<sequence length="322" mass="36471">MTNSIKFLFEMDPSPSPTSSSAASAGQHGYNPHSNRGRKKTNEDAPSRKAELNRNAQRALRDRKKQYVTDLETKVAELTAALKEAQSGTTNPKPLNLSQSQTQVQPTPQHIQELEALRKRNVELQIECQMFKHCTASAPILAHGCLSCAAERMKNAICTDQIVALERLVYELKASQQTTIISTPPQPMQLTDPFLFDIQQSPFHFSNSSLDGAMNLDFLLEESEDKKTSEQLYGPIEVESFIITIKALPSLKERGTFIDNYFELAVKETRITSQKAARKLLIEFVRRGKQLIDFTSIMDRHKLMEIFSIFHERNAKHEVCFL</sequence>
<feature type="domain" description="BZIP" evidence="4">
    <location>
        <begin position="48"/>
        <end position="81"/>
    </location>
</feature>
<comment type="caution">
    <text evidence="5">The sequence shown here is derived from an EMBL/GenBank/DDBJ whole genome shotgun (WGS) entry which is preliminary data.</text>
</comment>
<feature type="compositionally biased region" description="Basic and acidic residues" evidence="3">
    <location>
        <begin position="40"/>
        <end position="52"/>
    </location>
</feature>
<reference evidence="5 6" key="1">
    <citation type="submission" date="2016-07" db="EMBL/GenBank/DDBJ databases">
        <title>Pervasive Adenine N6-methylation of Active Genes in Fungi.</title>
        <authorList>
            <consortium name="DOE Joint Genome Institute"/>
            <person name="Mondo S.J."/>
            <person name="Dannebaum R.O."/>
            <person name="Kuo R.C."/>
            <person name="Labutti K."/>
            <person name="Haridas S."/>
            <person name="Kuo A."/>
            <person name="Salamov A."/>
            <person name="Ahrendt S.R."/>
            <person name="Lipzen A."/>
            <person name="Sullivan W."/>
            <person name="Andreopoulos W.B."/>
            <person name="Clum A."/>
            <person name="Lindquist E."/>
            <person name="Daum C."/>
            <person name="Ramamoorthy G.K."/>
            <person name="Gryganskyi A."/>
            <person name="Culley D."/>
            <person name="Magnuson J.K."/>
            <person name="James T.Y."/>
            <person name="O'Malley M.A."/>
            <person name="Stajich J.E."/>
            <person name="Spatafora J.W."/>
            <person name="Visel A."/>
            <person name="Grigoriev I.V."/>
        </authorList>
    </citation>
    <scope>NUCLEOTIDE SEQUENCE [LARGE SCALE GENOMIC DNA]</scope>
    <source>
        <strain evidence="5 6">JEL800</strain>
    </source>
</reference>
<name>A0A1Y2C0G4_9FUNG</name>